<dbReference type="PANTHER" id="PTHR42751">
    <property type="entry name" value="SODIUM/HYDROGEN EXCHANGER FAMILY/TRKA DOMAIN PROTEIN"/>
    <property type="match status" value="1"/>
</dbReference>
<comment type="similarity">
    <text evidence="2">Belongs to the monovalent cation:proton antiporter 2 (CPA2) transporter (TC 2.A.37) family.</text>
</comment>
<dbReference type="Proteomes" id="UP001552427">
    <property type="component" value="Unassembled WGS sequence"/>
</dbReference>
<dbReference type="Pfam" id="PF00999">
    <property type="entry name" value="Na_H_Exchanger"/>
    <property type="match status" value="1"/>
</dbReference>
<keyword evidence="10" id="KW-1185">Reference proteome</keyword>
<feature type="domain" description="Cation/H+ exchanger transmembrane" evidence="8">
    <location>
        <begin position="21"/>
        <end position="369"/>
    </location>
</feature>
<dbReference type="InterPro" id="IPR006153">
    <property type="entry name" value="Cation/H_exchanger_TM"/>
</dbReference>
<feature type="transmembrane region" description="Helical" evidence="7">
    <location>
        <begin position="148"/>
        <end position="166"/>
    </location>
</feature>
<dbReference type="InterPro" id="IPR038770">
    <property type="entry name" value="Na+/solute_symporter_sf"/>
</dbReference>
<feature type="transmembrane region" description="Helical" evidence="7">
    <location>
        <begin position="287"/>
        <end position="307"/>
    </location>
</feature>
<feature type="transmembrane region" description="Helical" evidence="7">
    <location>
        <begin position="33"/>
        <end position="51"/>
    </location>
</feature>
<evidence type="ECO:0000256" key="5">
    <source>
        <dbReference type="ARBA" id="ARBA00022989"/>
    </source>
</evidence>
<dbReference type="Gene3D" id="1.20.1530.20">
    <property type="match status" value="1"/>
</dbReference>
<comment type="caution">
    <text evidence="9">The sequence shown here is derived from an EMBL/GenBank/DDBJ whole genome shotgun (WGS) entry which is preliminary data.</text>
</comment>
<dbReference type="PANTHER" id="PTHR42751:SF6">
    <property type="entry name" value="CONSERVED INTEGRAL MEMBRANE TRANSPORT PROTEIN-RELATED"/>
    <property type="match status" value="1"/>
</dbReference>
<evidence type="ECO:0000313" key="9">
    <source>
        <dbReference type="EMBL" id="MEV4289822.1"/>
    </source>
</evidence>
<proteinExistence type="inferred from homology"/>
<comment type="subcellular location">
    <subcellularLocation>
        <location evidence="1">Membrane</location>
        <topology evidence="1">Multi-pass membrane protein</topology>
    </subcellularLocation>
</comment>
<feature type="transmembrane region" description="Helical" evidence="7">
    <location>
        <begin position="57"/>
        <end position="77"/>
    </location>
</feature>
<feature type="transmembrane region" description="Helical" evidence="7">
    <location>
        <begin position="97"/>
        <end position="128"/>
    </location>
</feature>
<keyword evidence="3" id="KW-0813">Transport</keyword>
<evidence type="ECO:0000256" key="6">
    <source>
        <dbReference type="ARBA" id="ARBA00023136"/>
    </source>
</evidence>
<feature type="transmembrane region" description="Helical" evidence="7">
    <location>
        <begin position="222"/>
        <end position="249"/>
    </location>
</feature>
<feature type="transmembrane region" description="Helical" evidence="7">
    <location>
        <begin position="355"/>
        <end position="375"/>
    </location>
</feature>
<dbReference type="RefSeq" id="WP_344206009.1">
    <property type="nucleotide sequence ID" value="NZ_BAAAMV010000002.1"/>
</dbReference>
<dbReference type="EMBL" id="JBFARM010000009">
    <property type="protein sequence ID" value="MEV4289822.1"/>
    <property type="molecule type" value="Genomic_DNA"/>
</dbReference>
<organism evidence="9 10">
    <name type="scientific">Nonomuraea bangladeshensis</name>
    <dbReference type="NCBI Taxonomy" id="404385"/>
    <lineage>
        <taxon>Bacteria</taxon>
        <taxon>Bacillati</taxon>
        <taxon>Actinomycetota</taxon>
        <taxon>Actinomycetes</taxon>
        <taxon>Streptosporangiales</taxon>
        <taxon>Streptosporangiaceae</taxon>
        <taxon>Nonomuraea</taxon>
    </lineage>
</organism>
<evidence type="ECO:0000256" key="1">
    <source>
        <dbReference type="ARBA" id="ARBA00004141"/>
    </source>
</evidence>
<feature type="transmembrane region" description="Helical" evidence="7">
    <location>
        <begin position="178"/>
        <end position="202"/>
    </location>
</feature>
<evidence type="ECO:0000313" key="10">
    <source>
        <dbReference type="Proteomes" id="UP001552427"/>
    </source>
</evidence>
<feature type="transmembrane region" description="Helical" evidence="7">
    <location>
        <begin position="328"/>
        <end position="349"/>
    </location>
</feature>
<sequence>MHETAILFLEFGAVLLGLGVLGALALRVGISPIPLYLIAGVAFGTGGVLPLATSEEFISVGAELGVVLLLLTLGLEYNADELMTSLTGNARAGIVDLVLNAAPGAICALLLGWGPVAAVAMAGVTYATSSGITAKVLSDLGWIGNRETPTVLSLLVFEDLTMAIYLPVLTTMLAGLSLLNGAIAVGIALITVSIVLIVALKFGRLIEAFVSSPNSEVLLLKVVGLALLVAGLAQQLQVSAAVGAFLVGIALSGELAEDAQALLAPLRDLFAAVFFVFFGLQTDPAKILPVAGLAALLALVSMITKLLTGIYAARRAGIGKAGQARAGIALIPRGEFNIVIAGLAVGAGAHPDLGALAAAYVLILAAFGPLAAKLVQPFITAIAKRA</sequence>
<evidence type="ECO:0000256" key="2">
    <source>
        <dbReference type="ARBA" id="ARBA00005551"/>
    </source>
</evidence>
<keyword evidence="5 7" id="KW-1133">Transmembrane helix</keyword>
<gene>
    <name evidence="9" type="ORF">AB0K40_30320</name>
</gene>
<evidence type="ECO:0000256" key="3">
    <source>
        <dbReference type="ARBA" id="ARBA00022448"/>
    </source>
</evidence>
<keyword evidence="6 7" id="KW-0472">Membrane</keyword>
<reference evidence="9 10" key="1">
    <citation type="submission" date="2024-06" db="EMBL/GenBank/DDBJ databases">
        <title>The Natural Products Discovery Center: Release of the First 8490 Sequenced Strains for Exploring Actinobacteria Biosynthetic Diversity.</title>
        <authorList>
            <person name="Kalkreuter E."/>
            <person name="Kautsar S.A."/>
            <person name="Yang D."/>
            <person name="Bader C.D."/>
            <person name="Teijaro C.N."/>
            <person name="Fluegel L."/>
            <person name="Davis C.M."/>
            <person name="Simpson J.R."/>
            <person name="Lauterbach L."/>
            <person name="Steele A.D."/>
            <person name="Gui C."/>
            <person name="Meng S."/>
            <person name="Li G."/>
            <person name="Viehrig K."/>
            <person name="Ye F."/>
            <person name="Su P."/>
            <person name="Kiefer A.F."/>
            <person name="Nichols A."/>
            <person name="Cepeda A.J."/>
            <person name="Yan W."/>
            <person name="Fan B."/>
            <person name="Jiang Y."/>
            <person name="Adhikari A."/>
            <person name="Zheng C.-J."/>
            <person name="Schuster L."/>
            <person name="Cowan T.M."/>
            <person name="Smanski M.J."/>
            <person name="Chevrette M.G."/>
            <person name="De Carvalho L.P.S."/>
            <person name="Shen B."/>
        </authorList>
    </citation>
    <scope>NUCLEOTIDE SEQUENCE [LARGE SCALE GENOMIC DNA]</scope>
    <source>
        <strain evidence="9 10">NPDC049574</strain>
    </source>
</reference>
<evidence type="ECO:0000256" key="4">
    <source>
        <dbReference type="ARBA" id="ARBA00022692"/>
    </source>
</evidence>
<accession>A0ABV3HBB3</accession>
<name>A0ABV3HBB3_9ACTN</name>
<evidence type="ECO:0000256" key="7">
    <source>
        <dbReference type="SAM" id="Phobius"/>
    </source>
</evidence>
<keyword evidence="4 7" id="KW-0812">Transmembrane</keyword>
<feature type="transmembrane region" description="Helical" evidence="7">
    <location>
        <begin position="6"/>
        <end position="26"/>
    </location>
</feature>
<evidence type="ECO:0000259" key="8">
    <source>
        <dbReference type="Pfam" id="PF00999"/>
    </source>
</evidence>
<protein>
    <submittedName>
        <fullName evidence="9">Cation:proton antiporter</fullName>
    </submittedName>
</protein>